<name>A0A9W4XER6_9ASCO</name>
<dbReference type="OrthoDB" id="10264505at2759"/>
<dbReference type="PRINTS" id="PR00421">
    <property type="entry name" value="THIOREDOXIN"/>
</dbReference>
<dbReference type="PANTHER" id="PTHR45815">
    <property type="entry name" value="PROTEIN DISULFIDE-ISOMERASE A6"/>
    <property type="match status" value="1"/>
</dbReference>
<dbReference type="InterPro" id="IPR013766">
    <property type="entry name" value="Thioredoxin_domain"/>
</dbReference>
<protein>
    <recommendedName>
        <fullName evidence="3">Thioredoxin domain-containing protein</fullName>
    </recommendedName>
</protein>
<keyword evidence="5" id="KW-1185">Reference proteome</keyword>
<dbReference type="GO" id="GO:0015035">
    <property type="term" value="F:protein-disulfide reductase activity"/>
    <property type="evidence" value="ECO:0007669"/>
    <property type="project" value="TreeGrafter"/>
</dbReference>
<dbReference type="Proteomes" id="UP001152885">
    <property type="component" value="Unassembled WGS sequence"/>
</dbReference>
<gene>
    <name evidence="4" type="ORF">CANVERA_P4204</name>
</gene>
<dbReference type="PANTHER" id="PTHR45815:SF3">
    <property type="entry name" value="PROTEIN DISULFIDE-ISOMERASE A6"/>
    <property type="match status" value="1"/>
</dbReference>
<evidence type="ECO:0000259" key="3">
    <source>
        <dbReference type="PROSITE" id="PS51352"/>
    </source>
</evidence>
<dbReference type="SUPFAM" id="SSF52833">
    <property type="entry name" value="Thioredoxin-like"/>
    <property type="match status" value="1"/>
</dbReference>
<accession>A0A9W4XER6</accession>
<feature type="domain" description="Thioredoxin" evidence="3">
    <location>
        <begin position="8"/>
        <end position="151"/>
    </location>
</feature>
<dbReference type="InterPro" id="IPR036249">
    <property type="entry name" value="Thioredoxin-like_sf"/>
</dbReference>
<dbReference type="PROSITE" id="PS51352">
    <property type="entry name" value="THIOREDOXIN_2"/>
    <property type="match status" value="1"/>
</dbReference>
<dbReference type="AlphaFoldDB" id="A0A9W4XER6"/>
<comment type="caution">
    <text evidence="4">The sequence shown here is derived from an EMBL/GenBank/DDBJ whole genome shotgun (WGS) entry which is preliminary data.</text>
</comment>
<dbReference type="GO" id="GO:0005788">
    <property type="term" value="C:endoplasmic reticulum lumen"/>
    <property type="evidence" value="ECO:0007669"/>
    <property type="project" value="TreeGrafter"/>
</dbReference>
<feature type="signal peptide" evidence="2">
    <location>
        <begin position="1"/>
        <end position="18"/>
    </location>
</feature>
<dbReference type="CDD" id="cd03002">
    <property type="entry name" value="PDI_a_MPD1_like"/>
    <property type="match status" value="1"/>
</dbReference>
<dbReference type="GO" id="GO:0034976">
    <property type="term" value="P:response to endoplasmic reticulum stress"/>
    <property type="evidence" value="ECO:0007669"/>
    <property type="project" value="TreeGrafter"/>
</dbReference>
<feature type="chain" id="PRO_5040884104" description="Thioredoxin domain-containing protein" evidence="2">
    <location>
        <begin position="19"/>
        <end position="299"/>
    </location>
</feature>
<sequence>MKFIQFIHLLSLLSIVISLQDSYTLDSNIFELTSSNFNKVIHNSNYTSIVKFYAPWCQYCQKLKPVWTKLGKFINDSKYSINVASVNCDKDYNKQLCSQYKISGFPTLMVFRPPKFSKGAASVNTKNHASEVYNGERSVKSIVNFITSRIKNYVKKFHNINSDGLKEWLEEKEGGGGVKVLLITKANSISPLLKSLAIDYLNKVDFAMIGKLNEDSKLLEIDGVEVTIAPSTSSTLLYYDKEDHKFIKYEESKKLNDKLQIEKWISKISNISPVEGPLSKKGKKFSKYRGVKKVEHDEL</sequence>
<reference evidence="4" key="1">
    <citation type="submission" date="2022-12" db="EMBL/GenBank/DDBJ databases">
        <authorList>
            <person name="Brejova B."/>
        </authorList>
    </citation>
    <scope>NUCLEOTIDE SEQUENCE</scope>
</reference>
<proteinExistence type="predicted"/>
<feature type="compositionally biased region" description="Basic residues" evidence="1">
    <location>
        <begin position="280"/>
        <end position="291"/>
    </location>
</feature>
<dbReference type="Gene3D" id="3.40.30.10">
    <property type="entry name" value="Glutaredoxin"/>
    <property type="match status" value="2"/>
</dbReference>
<evidence type="ECO:0000313" key="4">
    <source>
        <dbReference type="EMBL" id="CAI5759693.1"/>
    </source>
</evidence>
<organism evidence="4 5">
    <name type="scientific">Candida verbasci</name>
    <dbReference type="NCBI Taxonomy" id="1227364"/>
    <lineage>
        <taxon>Eukaryota</taxon>
        <taxon>Fungi</taxon>
        <taxon>Dikarya</taxon>
        <taxon>Ascomycota</taxon>
        <taxon>Saccharomycotina</taxon>
        <taxon>Pichiomycetes</taxon>
        <taxon>Debaryomycetaceae</taxon>
        <taxon>Candida/Lodderomyces clade</taxon>
        <taxon>Candida</taxon>
    </lineage>
</organism>
<evidence type="ECO:0000256" key="2">
    <source>
        <dbReference type="SAM" id="SignalP"/>
    </source>
</evidence>
<evidence type="ECO:0000313" key="5">
    <source>
        <dbReference type="Proteomes" id="UP001152885"/>
    </source>
</evidence>
<dbReference type="Pfam" id="PF00085">
    <property type="entry name" value="Thioredoxin"/>
    <property type="match status" value="1"/>
</dbReference>
<dbReference type="EMBL" id="CANTUO010000005">
    <property type="protein sequence ID" value="CAI5759693.1"/>
    <property type="molecule type" value="Genomic_DNA"/>
</dbReference>
<keyword evidence="2" id="KW-0732">Signal</keyword>
<feature type="region of interest" description="Disordered" evidence="1">
    <location>
        <begin position="276"/>
        <end position="299"/>
    </location>
</feature>
<evidence type="ECO:0000256" key="1">
    <source>
        <dbReference type="SAM" id="MobiDB-lite"/>
    </source>
</evidence>